<proteinExistence type="evidence at transcript level"/>
<dbReference type="InterPro" id="IPR036249">
    <property type="entry name" value="Thioredoxin-like_sf"/>
</dbReference>
<dbReference type="PROSITE" id="PS00194">
    <property type="entry name" value="THIOREDOXIN_1"/>
    <property type="match status" value="1"/>
</dbReference>
<name>A0A1I9WLE9_NILLU</name>
<dbReference type="PRINTS" id="PR00421">
    <property type="entry name" value="THIOREDOXIN"/>
</dbReference>
<dbReference type="GeneID" id="111057834"/>
<dbReference type="PROSITE" id="PS51352">
    <property type="entry name" value="THIOREDOXIN_2"/>
    <property type="match status" value="1"/>
</dbReference>
<sequence length="251" mass="28041">MSEDLSKRMKEIVMEEDKSGYVIDRVSNSMLEDADGEVKEKKEETVIKKVVPKKTKKVKEKNGDSGDEDGANIHHRERDRDENRRATVVSFETSDEEQGSEGKGKKKEGEKNAGVKACSSKDSQPEGQDVVETPRRTFASLLTPYKRLSLVADTADLKAKLAEAGSNLVVIDFFATWCGPCKMISPKVEELAKEFPDVVFLKVDIDECDDIATEYDVQSMPTFIFIKNSAKIDGFSGANYDKLKETVQKLK</sequence>
<dbReference type="OrthoDB" id="2121326at2759"/>
<feature type="domain" description="Thioredoxin" evidence="3">
    <location>
        <begin position="106"/>
        <end position="251"/>
    </location>
</feature>
<evidence type="ECO:0000256" key="2">
    <source>
        <dbReference type="SAM" id="MobiDB-lite"/>
    </source>
</evidence>
<dbReference type="CDD" id="cd02947">
    <property type="entry name" value="TRX_family"/>
    <property type="match status" value="1"/>
</dbReference>
<keyword evidence="1" id="KW-1015">Disulfide bond</keyword>
<dbReference type="SUPFAM" id="SSF52833">
    <property type="entry name" value="Thioredoxin-like"/>
    <property type="match status" value="1"/>
</dbReference>
<dbReference type="EMBL" id="KU932333">
    <property type="protein sequence ID" value="APA33969.1"/>
    <property type="molecule type" value="mRNA"/>
</dbReference>
<reference evidence="4" key="1">
    <citation type="journal article" date="2016" name="BMC Genomics">
        <title>Seminal fluid protein genes of the brown planthopper, Nilaparvata lugens.</title>
        <authorList>
            <person name="Yu B."/>
            <person name="Li D.T."/>
            <person name="Lu J.B."/>
            <person name="Zhang W.X."/>
            <person name="Zhang C.X."/>
        </authorList>
    </citation>
    <scope>NUCLEOTIDE SEQUENCE</scope>
    <source>
        <strain evidence="4">NlSFP_unconfirmed_comp35849</strain>
    </source>
</reference>
<feature type="compositionally biased region" description="Basic and acidic residues" evidence="2">
    <location>
        <begin position="36"/>
        <end position="47"/>
    </location>
</feature>
<dbReference type="Gene3D" id="3.40.30.10">
    <property type="entry name" value="Glutaredoxin"/>
    <property type="match status" value="1"/>
</dbReference>
<feature type="compositionally biased region" description="Basic and acidic residues" evidence="2">
    <location>
        <begin position="71"/>
        <end position="85"/>
    </location>
</feature>
<dbReference type="InterPro" id="IPR017937">
    <property type="entry name" value="Thioredoxin_CS"/>
</dbReference>
<evidence type="ECO:0000313" key="4">
    <source>
        <dbReference type="EMBL" id="APA33969.1"/>
    </source>
</evidence>
<evidence type="ECO:0000256" key="1">
    <source>
        <dbReference type="ARBA" id="ARBA00023157"/>
    </source>
</evidence>
<accession>A0A1I9WLE9</accession>
<dbReference type="KEGG" id="nlu:111057834"/>
<feature type="compositionally biased region" description="Basic and acidic residues" evidence="2">
    <location>
        <begin position="100"/>
        <end position="113"/>
    </location>
</feature>
<dbReference type="RefSeq" id="XP_039286068.1">
    <property type="nucleotide sequence ID" value="XM_039430134.1"/>
</dbReference>
<dbReference type="PANTHER" id="PTHR46115">
    <property type="entry name" value="THIOREDOXIN-LIKE PROTEIN 1"/>
    <property type="match status" value="1"/>
</dbReference>
<dbReference type="Pfam" id="PF00085">
    <property type="entry name" value="Thioredoxin"/>
    <property type="match status" value="1"/>
</dbReference>
<organism evidence="4">
    <name type="scientific">Nilaparvata lugens</name>
    <name type="common">Brown planthopper</name>
    <dbReference type="NCBI Taxonomy" id="108931"/>
    <lineage>
        <taxon>Eukaryota</taxon>
        <taxon>Metazoa</taxon>
        <taxon>Ecdysozoa</taxon>
        <taxon>Arthropoda</taxon>
        <taxon>Hexapoda</taxon>
        <taxon>Insecta</taxon>
        <taxon>Pterygota</taxon>
        <taxon>Neoptera</taxon>
        <taxon>Paraneoptera</taxon>
        <taxon>Hemiptera</taxon>
        <taxon>Auchenorrhyncha</taxon>
        <taxon>Fulgoroidea</taxon>
        <taxon>Delphacidae</taxon>
        <taxon>Delphacinae</taxon>
        <taxon>Nilaparvata</taxon>
    </lineage>
</organism>
<dbReference type="InterPro" id="IPR013766">
    <property type="entry name" value="Thioredoxin_domain"/>
</dbReference>
<feature type="compositionally biased region" description="Basic residues" evidence="2">
    <location>
        <begin position="50"/>
        <end position="59"/>
    </location>
</feature>
<evidence type="ECO:0000259" key="3">
    <source>
        <dbReference type="PROSITE" id="PS51352"/>
    </source>
</evidence>
<dbReference type="FunFam" id="3.40.30.10:FF:000245">
    <property type="entry name" value="Thioredoxin"/>
    <property type="match status" value="1"/>
</dbReference>
<feature type="region of interest" description="Disordered" evidence="2">
    <location>
        <begin position="29"/>
        <end position="132"/>
    </location>
</feature>
<dbReference type="AlphaFoldDB" id="A0A1I9WLE9"/>
<protein>
    <submittedName>
        <fullName evidence="4">Seminal fluid protein</fullName>
    </submittedName>
</protein>